<comment type="caution">
    <text evidence="2">The sequence shown here is derived from an EMBL/GenBank/DDBJ whole genome shotgun (WGS) entry which is preliminary data.</text>
</comment>
<organism evidence="2 3">
    <name type="scientific">Trema orientale</name>
    <name type="common">Charcoal tree</name>
    <name type="synonym">Celtis orientalis</name>
    <dbReference type="NCBI Taxonomy" id="63057"/>
    <lineage>
        <taxon>Eukaryota</taxon>
        <taxon>Viridiplantae</taxon>
        <taxon>Streptophyta</taxon>
        <taxon>Embryophyta</taxon>
        <taxon>Tracheophyta</taxon>
        <taxon>Spermatophyta</taxon>
        <taxon>Magnoliopsida</taxon>
        <taxon>eudicotyledons</taxon>
        <taxon>Gunneridae</taxon>
        <taxon>Pentapetalae</taxon>
        <taxon>rosids</taxon>
        <taxon>fabids</taxon>
        <taxon>Rosales</taxon>
        <taxon>Cannabaceae</taxon>
        <taxon>Trema</taxon>
    </lineage>
</organism>
<evidence type="ECO:0000313" key="2">
    <source>
        <dbReference type="EMBL" id="PON82273.1"/>
    </source>
</evidence>
<gene>
    <name evidence="2" type="ORF">TorRG33x02_218890</name>
</gene>
<dbReference type="InParanoid" id="A0A2P5E9Q6"/>
<name>A0A2P5E9Q6_TREOI</name>
<dbReference type="AlphaFoldDB" id="A0A2P5E9Q6"/>
<feature type="region of interest" description="Disordered" evidence="1">
    <location>
        <begin position="80"/>
        <end position="104"/>
    </location>
</feature>
<dbReference type="OrthoDB" id="1675451at2759"/>
<dbReference type="Proteomes" id="UP000237000">
    <property type="component" value="Unassembled WGS sequence"/>
</dbReference>
<evidence type="ECO:0000256" key="1">
    <source>
        <dbReference type="SAM" id="MobiDB-lite"/>
    </source>
</evidence>
<protein>
    <submittedName>
        <fullName evidence="2">Uncharacterized protein</fullName>
    </submittedName>
</protein>
<reference evidence="3" key="1">
    <citation type="submission" date="2016-06" db="EMBL/GenBank/DDBJ databases">
        <title>Parallel loss of symbiosis genes in relatives of nitrogen-fixing non-legume Parasponia.</title>
        <authorList>
            <person name="Van Velzen R."/>
            <person name="Holmer R."/>
            <person name="Bu F."/>
            <person name="Rutten L."/>
            <person name="Van Zeijl A."/>
            <person name="Liu W."/>
            <person name="Santuari L."/>
            <person name="Cao Q."/>
            <person name="Sharma T."/>
            <person name="Shen D."/>
            <person name="Roswanjaya Y."/>
            <person name="Wardhani T."/>
            <person name="Kalhor M.S."/>
            <person name="Jansen J."/>
            <person name="Van den Hoogen J."/>
            <person name="Gungor B."/>
            <person name="Hartog M."/>
            <person name="Hontelez J."/>
            <person name="Verver J."/>
            <person name="Yang W.-C."/>
            <person name="Schijlen E."/>
            <person name="Repin R."/>
            <person name="Schilthuizen M."/>
            <person name="Schranz E."/>
            <person name="Heidstra R."/>
            <person name="Miyata K."/>
            <person name="Fedorova E."/>
            <person name="Kohlen W."/>
            <person name="Bisseling T."/>
            <person name="Smit S."/>
            <person name="Geurts R."/>
        </authorList>
    </citation>
    <scope>NUCLEOTIDE SEQUENCE [LARGE SCALE GENOMIC DNA]</scope>
    <source>
        <strain evidence="3">cv. RG33-2</strain>
    </source>
</reference>
<dbReference type="EMBL" id="JXTC01000197">
    <property type="protein sequence ID" value="PON82273.1"/>
    <property type="molecule type" value="Genomic_DNA"/>
</dbReference>
<keyword evidence="3" id="KW-1185">Reference proteome</keyword>
<proteinExistence type="predicted"/>
<sequence>MGTTSFDPSTPQNDCIKLKRFSPTFNASRSILFSAVTSSDGSDARSSTDTPIFAEIGAESAAAIWSGAAAAAAPGSGQARVRTAEGRVRVTAPQKTKAEPGDWT</sequence>
<accession>A0A2P5E9Q6</accession>
<evidence type="ECO:0000313" key="3">
    <source>
        <dbReference type="Proteomes" id="UP000237000"/>
    </source>
</evidence>